<evidence type="ECO:0000313" key="2">
    <source>
        <dbReference type="Proteomes" id="UP001642484"/>
    </source>
</evidence>
<proteinExistence type="predicted"/>
<evidence type="ECO:0000313" key="1">
    <source>
        <dbReference type="EMBL" id="CAK9106765.1"/>
    </source>
</evidence>
<dbReference type="Proteomes" id="UP001642484">
    <property type="component" value="Unassembled WGS sequence"/>
</dbReference>
<protein>
    <submittedName>
        <fullName evidence="1">Uncharacterized protein</fullName>
    </submittedName>
</protein>
<organism evidence="1 2">
    <name type="scientific">Durusdinium trenchii</name>
    <dbReference type="NCBI Taxonomy" id="1381693"/>
    <lineage>
        <taxon>Eukaryota</taxon>
        <taxon>Sar</taxon>
        <taxon>Alveolata</taxon>
        <taxon>Dinophyceae</taxon>
        <taxon>Suessiales</taxon>
        <taxon>Symbiodiniaceae</taxon>
        <taxon>Durusdinium</taxon>
    </lineage>
</organism>
<sequence>MSAAVCQENIRKCDVKCRWRVRVVRGGPCLPGPTVTGSEGRLRLGRLPFARFAPGLRAYLMRGAQDEVGPSRQTSWRTRGAKSWRSTFARPEGPLPFCCRRFPDN</sequence>
<comment type="caution">
    <text evidence="1">The sequence shown here is derived from an EMBL/GenBank/DDBJ whole genome shotgun (WGS) entry which is preliminary data.</text>
</comment>
<gene>
    <name evidence="1" type="ORF">CCMP2556_LOCUS49870</name>
</gene>
<keyword evidence="2" id="KW-1185">Reference proteome</keyword>
<accession>A0ABP0S327</accession>
<dbReference type="EMBL" id="CAXAMN010026916">
    <property type="protein sequence ID" value="CAK9106765.1"/>
    <property type="molecule type" value="Genomic_DNA"/>
</dbReference>
<name>A0ABP0S327_9DINO</name>
<reference evidence="1 2" key="1">
    <citation type="submission" date="2024-02" db="EMBL/GenBank/DDBJ databases">
        <authorList>
            <person name="Chen Y."/>
            <person name="Shah S."/>
            <person name="Dougan E. K."/>
            <person name="Thang M."/>
            <person name="Chan C."/>
        </authorList>
    </citation>
    <scope>NUCLEOTIDE SEQUENCE [LARGE SCALE GENOMIC DNA]</scope>
</reference>